<dbReference type="CDD" id="cd00882">
    <property type="entry name" value="Ras_like_GTPase"/>
    <property type="match status" value="1"/>
</dbReference>
<gene>
    <name evidence="2" type="ORF">CPLU01_11017</name>
</gene>
<organism evidence="2 3">
    <name type="scientific">Colletotrichum plurivorum</name>
    <dbReference type="NCBI Taxonomy" id="2175906"/>
    <lineage>
        <taxon>Eukaryota</taxon>
        <taxon>Fungi</taxon>
        <taxon>Dikarya</taxon>
        <taxon>Ascomycota</taxon>
        <taxon>Pezizomycotina</taxon>
        <taxon>Sordariomycetes</taxon>
        <taxon>Hypocreomycetidae</taxon>
        <taxon>Glomerellales</taxon>
        <taxon>Glomerellaceae</taxon>
        <taxon>Colletotrichum</taxon>
        <taxon>Colletotrichum orchidearum species complex</taxon>
    </lineage>
</organism>
<evidence type="ECO:0000313" key="2">
    <source>
        <dbReference type="EMBL" id="KAF6824170.1"/>
    </source>
</evidence>
<feature type="compositionally biased region" description="Basic and acidic residues" evidence="1">
    <location>
        <begin position="224"/>
        <end position="234"/>
    </location>
</feature>
<dbReference type="Gene3D" id="3.40.50.300">
    <property type="entry name" value="P-loop containing nucleotide triphosphate hydrolases"/>
    <property type="match status" value="1"/>
</dbReference>
<dbReference type="Proteomes" id="UP000654918">
    <property type="component" value="Unassembled WGS sequence"/>
</dbReference>
<keyword evidence="3" id="KW-1185">Reference proteome</keyword>
<accession>A0A8H6K3Q8</accession>
<sequence length="506" mass="58190">MTGYDDLKWLRGVPTPRHKDVYIAVMGVTGAGKSTFISHCTQSQVKVGHDLEGSRIPVWLVDTPGFDDTHRSDADVLREIATWLSNLYENTVKLHGIIYMHRITDRRLGGSARQNLVMFKKLCGQDAFKNVILATTMWEDVKEEQGNKREEELKKRPEFWGEMINKGSTVFRHQNTQESALNLVKYFLEKPPGEATTILDLQREMVDQGRSLDQTGAGQEVDEGLAKERESQKSHLETLQKELEEARASNNKEMVCEIEKKRDRTQAKMAHIVRQREDLKINLDCLWEAKVAKLEAAHRAQLAEMVSIRNKEMGQHELSLREYQQRFEEMHMWSQQLKIEGPSTSIMEKGPVGLSLFGDRYWFSAFRFDAGNPTTDIPKRHHPFPNTNRNHWVAWGENNSWYIQYKKSNQRGYTHHAGRKPPNLSVLWKLRFEPNTYEGIWLGGGDRFVSQPQDGLFRECQTGDPGMNFAIMGKDSNIKQYVILWSDGSAKYGPGLKGFEASVFQK</sequence>
<comment type="caution">
    <text evidence="2">The sequence shown here is derived from an EMBL/GenBank/DDBJ whole genome shotgun (WGS) entry which is preliminary data.</text>
</comment>
<dbReference type="SUPFAM" id="SSF52540">
    <property type="entry name" value="P-loop containing nucleoside triphosphate hydrolases"/>
    <property type="match status" value="1"/>
</dbReference>
<dbReference type="InterPro" id="IPR027417">
    <property type="entry name" value="P-loop_NTPase"/>
</dbReference>
<proteinExistence type="predicted"/>
<feature type="region of interest" description="Disordered" evidence="1">
    <location>
        <begin position="213"/>
        <end position="234"/>
    </location>
</feature>
<dbReference type="EMBL" id="WIGO01000198">
    <property type="protein sequence ID" value="KAF6824170.1"/>
    <property type="molecule type" value="Genomic_DNA"/>
</dbReference>
<protein>
    <recommendedName>
        <fullName evidence="4">G domain-containing protein</fullName>
    </recommendedName>
</protein>
<reference evidence="2" key="1">
    <citation type="journal article" date="2020" name="Phytopathology">
        <title>Genome Sequence Resources of Colletotrichum truncatum, C. plurivorum, C. musicola, and C. sojae: Four Species Pathogenic to Soybean (Glycine max).</title>
        <authorList>
            <person name="Rogerio F."/>
            <person name="Boufleur T.R."/>
            <person name="Ciampi-Guillardi M."/>
            <person name="Sukno S.A."/>
            <person name="Thon M.R."/>
            <person name="Massola Junior N.S."/>
            <person name="Baroncelli R."/>
        </authorList>
    </citation>
    <scope>NUCLEOTIDE SEQUENCE</scope>
    <source>
        <strain evidence="2">LFN00145</strain>
    </source>
</reference>
<dbReference type="AlphaFoldDB" id="A0A8H6K3Q8"/>
<name>A0A8H6K3Q8_9PEZI</name>
<evidence type="ECO:0000313" key="3">
    <source>
        <dbReference type="Proteomes" id="UP000654918"/>
    </source>
</evidence>
<evidence type="ECO:0008006" key="4">
    <source>
        <dbReference type="Google" id="ProtNLM"/>
    </source>
</evidence>
<evidence type="ECO:0000256" key="1">
    <source>
        <dbReference type="SAM" id="MobiDB-lite"/>
    </source>
</evidence>